<comment type="function">
    <text evidence="1">Troponin T is the tropomyosin-binding subunit of troponin, the thin filament regulatory complex which confers calcium-sensitivity to striated muscle actomyosin ATPase activity.</text>
</comment>
<evidence type="ECO:0000256" key="3">
    <source>
        <dbReference type="ARBA" id="ARBA00023179"/>
    </source>
</evidence>
<feature type="compositionally biased region" description="Basic and acidic residues" evidence="4">
    <location>
        <begin position="48"/>
        <end position="93"/>
    </location>
</feature>
<organism evidence="5 6">
    <name type="scientific">Ranatra chinensis</name>
    <dbReference type="NCBI Taxonomy" id="642074"/>
    <lineage>
        <taxon>Eukaryota</taxon>
        <taxon>Metazoa</taxon>
        <taxon>Ecdysozoa</taxon>
        <taxon>Arthropoda</taxon>
        <taxon>Hexapoda</taxon>
        <taxon>Insecta</taxon>
        <taxon>Pterygota</taxon>
        <taxon>Neoptera</taxon>
        <taxon>Paraneoptera</taxon>
        <taxon>Hemiptera</taxon>
        <taxon>Heteroptera</taxon>
        <taxon>Panheteroptera</taxon>
        <taxon>Nepomorpha</taxon>
        <taxon>Nepidae</taxon>
        <taxon>Ranatrinae</taxon>
        <taxon>Ranatra</taxon>
    </lineage>
</organism>
<feature type="region of interest" description="Disordered" evidence="4">
    <location>
        <begin position="267"/>
        <end position="343"/>
    </location>
</feature>
<evidence type="ECO:0000313" key="5">
    <source>
        <dbReference type="EMBL" id="KAL1130231.1"/>
    </source>
</evidence>
<evidence type="ECO:0000256" key="2">
    <source>
        <dbReference type="ARBA" id="ARBA00008330"/>
    </source>
</evidence>
<feature type="non-terminal residue" evidence="5">
    <location>
        <position position="1"/>
    </location>
</feature>
<keyword evidence="6" id="KW-1185">Reference proteome</keyword>
<feature type="region of interest" description="Disordered" evidence="4">
    <location>
        <begin position="29"/>
        <end position="117"/>
    </location>
</feature>
<feature type="compositionally biased region" description="Basic and acidic residues" evidence="4">
    <location>
        <begin position="283"/>
        <end position="294"/>
    </location>
</feature>
<reference evidence="5 6" key="1">
    <citation type="submission" date="2024-07" db="EMBL/GenBank/DDBJ databases">
        <title>Chromosome-level genome assembly of the water stick insect Ranatra chinensis (Heteroptera: Nepidae).</title>
        <authorList>
            <person name="Liu X."/>
        </authorList>
    </citation>
    <scope>NUCLEOTIDE SEQUENCE [LARGE SCALE GENOMIC DNA]</scope>
    <source>
        <strain evidence="5">Cailab_2021Rc</strain>
        <tissue evidence="5">Muscle</tissue>
    </source>
</reference>
<evidence type="ECO:0000313" key="6">
    <source>
        <dbReference type="Proteomes" id="UP001558652"/>
    </source>
</evidence>
<comment type="caution">
    <text evidence="5">The sequence shown here is derived from an EMBL/GenBank/DDBJ whole genome shotgun (WGS) entry which is preliminary data.</text>
</comment>
<dbReference type="Proteomes" id="UP001558652">
    <property type="component" value="Unassembled WGS sequence"/>
</dbReference>
<dbReference type="GO" id="GO:0006937">
    <property type="term" value="P:regulation of muscle contraction"/>
    <property type="evidence" value="ECO:0007669"/>
    <property type="project" value="UniProtKB-ARBA"/>
</dbReference>
<dbReference type="GO" id="GO:0045214">
    <property type="term" value="P:sarcomere organization"/>
    <property type="evidence" value="ECO:0007669"/>
    <property type="project" value="UniProtKB-ARBA"/>
</dbReference>
<dbReference type="FunFam" id="1.20.5.350:FF:000003">
    <property type="entry name" value="Troponin T isoform 5"/>
    <property type="match status" value="1"/>
</dbReference>
<evidence type="ECO:0000256" key="1">
    <source>
        <dbReference type="ARBA" id="ARBA00003363"/>
    </source>
</evidence>
<dbReference type="PANTHER" id="PTHR11521:SF1">
    <property type="entry name" value="TROPONIN T, SKELETAL MUSCLE"/>
    <property type="match status" value="1"/>
</dbReference>
<comment type="similarity">
    <text evidence="2">Belongs to the troponin T family.</text>
</comment>
<proteinExistence type="inferred from homology"/>
<keyword evidence="3" id="KW-0514">Muscle protein</keyword>
<accession>A0ABD0YFZ7</accession>
<dbReference type="Pfam" id="PF00992">
    <property type="entry name" value="Troponin"/>
    <property type="match status" value="1"/>
</dbReference>
<sequence length="343" mass="41249">SFVQRQEAKTSALDEQLKDYIAEWRKQRAREEEDLKRLKEKQAKRKVMRAEEEKRMAERKKQEEERRVREVEEKKQRDIEEKRRRLEEAEKKRQAMMAALKDQSKSKGPNFTISKKENIANLSSAQLERNKTKEQLEEEKRISLSIRIKPLNIDNLNIDRLRLKATELWECIVKLETEKYDLEERQKRQEYDLKELKERQKQQLRHKALKKGLDPEALTGKYPPKIQVASKYERRVDTRSYDDKKKLFEGGFMEQTKDYIEKMWTEKADQFGNRPQTKLPKWFGERPGKKKDAPESPEEEEVKAPADDDLEPAMNEEEEEEEEAEEEEEEEEEGEEEEEEEEE</sequence>
<dbReference type="PANTHER" id="PTHR11521">
    <property type="entry name" value="TROPONIN T"/>
    <property type="match status" value="1"/>
</dbReference>
<dbReference type="AlphaFoldDB" id="A0ABD0YFZ7"/>
<dbReference type="InterPro" id="IPR038077">
    <property type="entry name" value="Troponin_sf"/>
</dbReference>
<feature type="compositionally biased region" description="Basic and acidic residues" evidence="4">
    <location>
        <begin position="29"/>
        <end position="41"/>
    </location>
</feature>
<dbReference type="Gene3D" id="1.20.5.350">
    <property type="match status" value="1"/>
</dbReference>
<feature type="compositionally biased region" description="Acidic residues" evidence="4">
    <location>
        <begin position="295"/>
        <end position="343"/>
    </location>
</feature>
<dbReference type="InterPro" id="IPR027707">
    <property type="entry name" value="TNNT"/>
</dbReference>
<name>A0ABD0YFZ7_9HEMI</name>
<dbReference type="SUPFAM" id="SSF90250">
    <property type="entry name" value="Troponin coil-coiled subunits"/>
    <property type="match status" value="1"/>
</dbReference>
<evidence type="ECO:0000256" key="4">
    <source>
        <dbReference type="SAM" id="MobiDB-lite"/>
    </source>
</evidence>
<gene>
    <name evidence="5" type="ORF">AAG570_013169</name>
</gene>
<dbReference type="InterPro" id="IPR001978">
    <property type="entry name" value="Troponin"/>
</dbReference>
<protein>
    <recommendedName>
        <fullName evidence="7">Troponin T</fullName>
    </recommendedName>
</protein>
<dbReference type="EMBL" id="JBFDAA010000008">
    <property type="protein sequence ID" value="KAL1130231.1"/>
    <property type="molecule type" value="Genomic_DNA"/>
</dbReference>
<evidence type="ECO:0008006" key="7">
    <source>
        <dbReference type="Google" id="ProtNLM"/>
    </source>
</evidence>